<dbReference type="Proteomes" id="UP000470010">
    <property type="component" value="Unassembled WGS sequence"/>
</dbReference>
<dbReference type="Gene3D" id="3.30.420.610">
    <property type="entry name" value="LOTUS domain-like"/>
    <property type="match status" value="1"/>
</dbReference>
<dbReference type="AlphaFoldDB" id="A0A7K0G8L2"/>
<proteinExistence type="predicted"/>
<reference evidence="4" key="1">
    <citation type="submission" date="2019-08" db="EMBL/GenBank/DDBJ databases">
        <title>Arthrobacter sp. nov., isolated from plateau pika and Tibetan wild ass.</title>
        <authorList>
            <person name="Ge Y."/>
        </authorList>
    </citation>
    <scope>NUCLEOTIDE SEQUENCE [LARGE SCALE GENOMIC DNA]</scope>
    <source>
        <strain evidence="4">HF-1365</strain>
    </source>
</reference>
<feature type="region of interest" description="Disordered" evidence="1">
    <location>
        <begin position="158"/>
        <end position="232"/>
    </location>
</feature>
<organism evidence="3 4">
    <name type="scientific">Enorma shizhengliae</name>
    <dbReference type="NCBI Taxonomy" id="2606615"/>
    <lineage>
        <taxon>Bacteria</taxon>
        <taxon>Bacillati</taxon>
        <taxon>Actinomycetota</taxon>
        <taxon>Coriobacteriia</taxon>
        <taxon>Coriobacteriales</taxon>
        <taxon>Coriobacteriaceae</taxon>
        <taxon>Enorma</taxon>
    </lineage>
</organism>
<dbReference type="InterPro" id="IPR041966">
    <property type="entry name" value="LOTUS-like"/>
</dbReference>
<evidence type="ECO:0000256" key="1">
    <source>
        <dbReference type="SAM" id="MobiDB-lite"/>
    </source>
</evidence>
<dbReference type="GO" id="GO:0004540">
    <property type="term" value="F:RNA nuclease activity"/>
    <property type="evidence" value="ECO:0007669"/>
    <property type="project" value="InterPro"/>
</dbReference>
<dbReference type="Pfam" id="PF12872">
    <property type="entry name" value="OST-HTH"/>
    <property type="match status" value="1"/>
</dbReference>
<dbReference type="PANTHER" id="PTHR35811">
    <property type="entry name" value="SLR1870 PROTEIN"/>
    <property type="match status" value="1"/>
</dbReference>
<dbReference type="PROSITE" id="PS51644">
    <property type="entry name" value="HTH_OST"/>
    <property type="match status" value="1"/>
</dbReference>
<name>A0A7K0G8L2_9ACTN</name>
<dbReference type="Gene3D" id="3.40.50.1010">
    <property type="entry name" value="5'-nuclease"/>
    <property type="match status" value="1"/>
</dbReference>
<feature type="compositionally biased region" description="Basic residues" evidence="1">
    <location>
        <begin position="174"/>
        <end position="184"/>
    </location>
</feature>
<dbReference type="CDD" id="cd11297">
    <property type="entry name" value="PIN_LabA-like_N_1"/>
    <property type="match status" value="1"/>
</dbReference>
<dbReference type="Pfam" id="PF01936">
    <property type="entry name" value="NYN"/>
    <property type="match status" value="1"/>
</dbReference>
<evidence type="ECO:0000313" key="4">
    <source>
        <dbReference type="Proteomes" id="UP000470010"/>
    </source>
</evidence>
<dbReference type="EMBL" id="VTFZ01000007">
    <property type="protein sequence ID" value="MRX80157.1"/>
    <property type="molecule type" value="Genomic_DNA"/>
</dbReference>
<gene>
    <name evidence="3" type="ORF">GJE22_06075</name>
</gene>
<evidence type="ECO:0000313" key="3">
    <source>
        <dbReference type="EMBL" id="MRX80157.1"/>
    </source>
</evidence>
<feature type="domain" description="HTH OST-type" evidence="2">
    <location>
        <begin position="258"/>
        <end position="336"/>
    </location>
</feature>
<comment type="caution">
    <text evidence="3">The sequence shown here is derived from an EMBL/GenBank/DDBJ whole genome shotgun (WGS) entry which is preliminary data.</text>
</comment>
<dbReference type="InterPro" id="IPR025605">
    <property type="entry name" value="OST-HTH/LOTUS_dom"/>
</dbReference>
<protein>
    <submittedName>
        <fullName evidence="3">NYN domain-containing protein</fullName>
    </submittedName>
</protein>
<dbReference type="PANTHER" id="PTHR35811:SF1">
    <property type="entry name" value="HTH OST-TYPE DOMAIN-CONTAINING PROTEIN"/>
    <property type="match status" value="1"/>
</dbReference>
<keyword evidence="4" id="KW-1185">Reference proteome</keyword>
<dbReference type="CDD" id="cd10146">
    <property type="entry name" value="LabA_like_C"/>
    <property type="match status" value="1"/>
</dbReference>
<accession>A0A7K0G8L2</accession>
<dbReference type="InterPro" id="IPR021139">
    <property type="entry name" value="NYN"/>
</dbReference>
<sequence>MPAQTSSEPRFAILIDADNISEKYIKIILDEVSNAGVATYKRIYGDWTSQRLVSWKNCLLENSIIPIQQYSYTYGKSATDSAMIIDAMDILYSGNVDGFAIVSSDSDFTRLAARLRESGMQVIGMGEQKTPEPFISACNQFKYLDLLYAAQRAEAKEEAEAEREAETAAEAPAKKKAGKGTVKKTAKDEGTAAQKKPKAKSSGVEKTADKQAAPEKAAVRPKRSPGDMGGDASLVADSEADLGDVEFSELSRAARRRHMKRIRTAVDSVIDQFSDEEGWVFLGTIGSELPKRLPDFDVRNYGYRKLSPFLKSMGVYEFDERANASGAKAMYLRIKES</sequence>
<dbReference type="RefSeq" id="WP_144688393.1">
    <property type="nucleotide sequence ID" value="NZ_VLLQ01000008.1"/>
</dbReference>
<evidence type="ECO:0000259" key="2">
    <source>
        <dbReference type="PROSITE" id="PS51644"/>
    </source>
</evidence>